<dbReference type="RefSeq" id="WP_323450227.1">
    <property type="nucleotide sequence ID" value="NZ_BSBI01000013.1"/>
</dbReference>
<evidence type="ECO:0000313" key="2">
    <source>
        <dbReference type="Proteomes" id="UP001291653"/>
    </source>
</evidence>
<dbReference type="EMBL" id="BSBI01000013">
    <property type="protein sequence ID" value="GLF98244.1"/>
    <property type="molecule type" value="Genomic_DNA"/>
</dbReference>
<protein>
    <submittedName>
        <fullName evidence="1">Uncharacterized protein</fullName>
    </submittedName>
</protein>
<keyword evidence="2" id="KW-1185">Reference proteome</keyword>
<organism evidence="1 2">
    <name type="scientific">Streptomyces yaizuensis</name>
    <dbReference type="NCBI Taxonomy" id="2989713"/>
    <lineage>
        <taxon>Bacteria</taxon>
        <taxon>Bacillati</taxon>
        <taxon>Actinomycetota</taxon>
        <taxon>Actinomycetes</taxon>
        <taxon>Kitasatosporales</taxon>
        <taxon>Streptomycetaceae</taxon>
        <taxon>Streptomyces</taxon>
    </lineage>
</organism>
<dbReference type="Proteomes" id="UP001291653">
    <property type="component" value="Unassembled WGS sequence"/>
</dbReference>
<gene>
    <name evidence="1" type="ORF">SYYSPA8_28125</name>
</gene>
<accession>A0ABQ5P6R2</accession>
<reference evidence="1 2" key="1">
    <citation type="submission" date="2022-10" db="EMBL/GenBank/DDBJ databases">
        <title>Draft genome sequence of Streptomyces sp. YSPA8.</title>
        <authorList>
            <person name="Moriuchi R."/>
            <person name="Dohra H."/>
            <person name="Yamamura H."/>
            <person name="Kodani S."/>
        </authorList>
    </citation>
    <scope>NUCLEOTIDE SEQUENCE [LARGE SCALE GENOMIC DNA]</scope>
    <source>
        <strain evidence="1 2">YSPA8</strain>
    </source>
</reference>
<comment type="caution">
    <text evidence="1">The sequence shown here is derived from an EMBL/GenBank/DDBJ whole genome shotgun (WGS) entry which is preliminary data.</text>
</comment>
<name>A0ABQ5P6R2_9ACTN</name>
<sequence length="70" mass="7630">MSALLDEVPPRNPLARRPVEAFARLDRARLGVFMIGDLEHAAGSWPGSLPRTLPVMPWQAVTLVDGSPLL</sequence>
<proteinExistence type="predicted"/>
<evidence type="ECO:0000313" key="1">
    <source>
        <dbReference type="EMBL" id="GLF98244.1"/>
    </source>
</evidence>